<dbReference type="InterPro" id="IPR057326">
    <property type="entry name" value="KR_dom"/>
</dbReference>
<comment type="similarity">
    <text evidence="1">Belongs to the short-chain dehydrogenases/reductases (SDR) family.</text>
</comment>
<dbReference type="PROSITE" id="PS00061">
    <property type="entry name" value="ADH_SHORT"/>
    <property type="match status" value="1"/>
</dbReference>
<name>A0A1L0CEM6_9GAMM</name>
<evidence type="ECO:0000313" key="4">
    <source>
        <dbReference type="Proteomes" id="UP000183794"/>
    </source>
</evidence>
<sequence>MTDTYAKIANGKWTSALFKMLNLPQPVTLTRFSHGSDLISGRLLIGAATNSDLIKPIIDTFNDAELAISYPNSTLELANLNEQFNNTLLSATPISLNTMSKLDKFNGIVFDASGIKTSKQLSALHRFFQPVIKQLSKCSRVIVLGRPSEHLEDVSYATVQRSLEGFCRSLAKEIGKNGSTCQLMYAQAGSESLLNAPLRFLTSTKSAYISAQVLNVKPGAIHGTVNLAKPLQGKTALVTGASRGIGAAIAETLARDGAHVICLDIPALKMDLDKIAHRLKGSTIVADITSDDAPTIIAEFVREISLDIIVHNAGVTKDKTLARMTNYHWDVLMDINLSAMERINERLLSDNLLNQYGRIICVSSMSGIAGNFGQTNYATSKAAVIGYVNAMQKPLAEKNITINAVAPGFIETKMTAAIPFTVREAGRRMNSLKQGGKPIDVAEAIAFFAQPQAAGVTGNTIRICGQSLIGA</sequence>
<dbReference type="PRINTS" id="PR00081">
    <property type="entry name" value="GDHRDH"/>
</dbReference>
<dbReference type="PRINTS" id="PR00080">
    <property type="entry name" value="SDRFAMILY"/>
</dbReference>
<evidence type="ECO:0000259" key="2">
    <source>
        <dbReference type="SMART" id="SM00822"/>
    </source>
</evidence>
<organism evidence="3 4">
    <name type="scientific">Moritella viscosa</name>
    <dbReference type="NCBI Taxonomy" id="80854"/>
    <lineage>
        <taxon>Bacteria</taxon>
        <taxon>Pseudomonadati</taxon>
        <taxon>Pseudomonadota</taxon>
        <taxon>Gammaproteobacteria</taxon>
        <taxon>Alteromonadales</taxon>
        <taxon>Moritellaceae</taxon>
        <taxon>Moritella</taxon>
    </lineage>
</organism>
<dbReference type="PANTHER" id="PTHR42879">
    <property type="entry name" value="3-OXOACYL-(ACYL-CARRIER-PROTEIN) REDUCTASE"/>
    <property type="match status" value="1"/>
</dbReference>
<dbReference type="SMART" id="SM00822">
    <property type="entry name" value="PKS_KR"/>
    <property type="match status" value="1"/>
</dbReference>
<dbReference type="AlphaFoldDB" id="A0A1L0CEM6"/>
<dbReference type="RefSeq" id="WP_075497944.1">
    <property type="nucleotide sequence ID" value="NZ_CAWRBC010000023.1"/>
</dbReference>
<dbReference type="GO" id="GO:0032787">
    <property type="term" value="P:monocarboxylic acid metabolic process"/>
    <property type="evidence" value="ECO:0007669"/>
    <property type="project" value="UniProtKB-ARBA"/>
</dbReference>
<dbReference type="InterPro" id="IPR050259">
    <property type="entry name" value="SDR"/>
</dbReference>
<dbReference type="SUPFAM" id="SSF51735">
    <property type="entry name" value="NAD(P)-binding Rossmann-fold domains"/>
    <property type="match status" value="1"/>
</dbReference>
<dbReference type="Gene3D" id="3.40.50.720">
    <property type="entry name" value="NAD(P)-binding Rossmann-like Domain"/>
    <property type="match status" value="2"/>
</dbReference>
<dbReference type="Proteomes" id="UP000183794">
    <property type="component" value="Unassembled WGS sequence"/>
</dbReference>
<dbReference type="InterPro" id="IPR036291">
    <property type="entry name" value="NAD(P)-bd_dom_sf"/>
</dbReference>
<dbReference type="OrthoDB" id="9804774at2"/>
<evidence type="ECO:0000313" key="3">
    <source>
        <dbReference type="EMBL" id="SGZ14429.1"/>
    </source>
</evidence>
<feature type="domain" description="Ketoreductase" evidence="2">
    <location>
        <begin position="234"/>
        <end position="408"/>
    </location>
</feature>
<dbReference type="FunFam" id="3.40.50.720:FF:000338">
    <property type="entry name" value="3-oxoacyl-ACP reductase FabG"/>
    <property type="match status" value="1"/>
</dbReference>
<proteinExistence type="inferred from homology"/>
<dbReference type="InterPro" id="IPR002347">
    <property type="entry name" value="SDR_fam"/>
</dbReference>
<accession>A0A1L0CEM6</accession>
<dbReference type="EMBL" id="FPLD01000113">
    <property type="protein sequence ID" value="SGZ14429.1"/>
    <property type="molecule type" value="Genomic_DNA"/>
</dbReference>
<dbReference type="NCBIfam" id="NF006110">
    <property type="entry name" value="PRK08261.1"/>
    <property type="match status" value="1"/>
</dbReference>
<evidence type="ECO:0000256" key="1">
    <source>
        <dbReference type="ARBA" id="ARBA00006484"/>
    </source>
</evidence>
<gene>
    <name evidence="3" type="ORF">NVI5450_4057</name>
</gene>
<dbReference type="Pfam" id="PF13561">
    <property type="entry name" value="adh_short_C2"/>
    <property type="match status" value="1"/>
</dbReference>
<dbReference type="InterPro" id="IPR020904">
    <property type="entry name" value="Sc_DH/Rdtase_CS"/>
</dbReference>
<reference evidence="3 4" key="1">
    <citation type="submission" date="2016-11" db="EMBL/GenBank/DDBJ databases">
        <authorList>
            <person name="Jaros S."/>
            <person name="Januszkiewicz K."/>
            <person name="Wedrychowicz H."/>
        </authorList>
    </citation>
    <scope>NUCLEOTIDE SEQUENCE [LARGE SCALE GENOMIC DNA]</scope>
    <source>
        <strain evidence="3">NVI 5450</strain>
    </source>
</reference>
<protein>
    <submittedName>
        <fullName evidence="3">3-ketoacyl-(Acyl-carrier-protein) reductase</fullName>
    </submittedName>
</protein>
<dbReference type="PANTHER" id="PTHR42879:SF2">
    <property type="entry name" value="3-OXOACYL-[ACYL-CARRIER-PROTEIN] REDUCTASE FABG"/>
    <property type="match status" value="1"/>
</dbReference>